<dbReference type="InterPro" id="IPR036291">
    <property type="entry name" value="NAD(P)-bd_dom_sf"/>
</dbReference>
<sequence>MSDAVLVTGAFGLVGSATVKRLAADGRNVVATDLDVPENRKAAGDLPPGVEVRWADLTDPAEVAGLLGAVQPAAIIHLAAIIAPFCYARAALARKVSVDATGYLVHAALAQDTPPRFVQASSVAVYGARNPHRITDLLSAETPMHPTDLYGTHKAEAEELVRSSALDWVVLRLGGVLTTDISFDMKPEFLFFESALPTDGRIQTVDVRDVARAFAAATIADCVGEILLIGGDDATHRLTQGDIGPATAAAMGLVGALPIGRRGNPDSDDDWFATDWMDTYRAQEVLRFQHVSFPDILTETADKAGWKRYPLRTVAPAVGFMLRRQSAYRDHPGQWADPWGAIRAKWGDPGPDRVTQ</sequence>
<organism evidence="4 5">
    <name type="scientific">Mycolicibacterium arabiense</name>
    <dbReference type="NCBI Taxonomy" id="1286181"/>
    <lineage>
        <taxon>Bacteria</taxon>
        <taxon>Bacillati</taxon>
        <taxon>Actinomycetota</taxon>
        <taxon>Actinomycetes</taxon>
        <taxon>Mycobacteriales</taxon>
        <taxon>Mycobacteriaceae</taxon>
        <taxon>Mycolicibacterium</taxon>
    </lineage>
</organism>
<dbReference type="Pfam" id="PF01370">
    <property type="entry name" value="Epimerase"/>
    <property type="match status" value="1"/>
</dbReference>
<feature type="domain" description="NAD-dependent epimerase/dehydratase" evidence="3">
    <location>
        <begin position="5"/>
        <end position="172"/>
    </location>
</feature>
<dbReference type="CDD" id="cd08946">
    <property type="entry name" value="SDR_e"/>
    <property type="match status" value="1"/>
</dbReference>
<keyword evidence="5" id="KW-1185">Reference proteome</keyword>
<dbReference type="Proteomes" id="UP000467428">
    <property type="component" value="Chromosome"/>
</dbReference>
<dbReference type="AlphaFoldDB" id="A0A7I7S6E2"/>
<dbReference type="PANTHER" id="PTHR43103">
    <property type="entry name" value="NUCLEOSIDE-DIPHOSPHATE-SUGAR EPIMERASE"/>
    <property type="match status" value="1"/>
</dbReference>
<reference evidence="4 5" key="1">
    <citation type="journal article" date="2019" name="Emerg. Microbes Infect.">
        <title>Comprehensive subspecies identification of 175 nontuberculous mycobacteria species based on 7547 genomic profiles.</title>
        <authorList>
            <person name="Matsumoto Y."/>
            <person name="Kinjo T."/>
            <person name="Motooka D."/>
            <person name="Nabeya D."/>
            <person name="Jung N."/>
            <person name="Uechi K."/>
            <person name="Horii T."/>
            <person name="Iida T."/>
            <person name="Fujita J."/>
            <person name="Nakamura S."/>
        </authorList>
    </citation>
    <scope>NUCLEOTIDE SEQUENCE [LARGE SCALE GENOMIC DNA]</scope>
    <source>
        <strain evidence="4 5">JCM 18538</strain>
    </source>
</reference>
<dbReference type="RefSeq" id="WP_163923426.1">
    <property type="nucleotide sequence ID" value="NZ_AP022593.1"/>
</dbReference>
<evidence type="ECO:0000313" key="5">
    <source>
        <dbReference type="Proteomes" id="UP000467428"/>
    </source>
</evidence>
<protein>
    <submittedName>
        <fullName evidence="4">Oxidoreductase</fullName>
    </submittedName>
</protein>
<dbReference type="KEGG" id="marz:MARA_54290"/>
<keyword evidence="1" id="KW-0521">NADP</keyword>
<evidence type="ECO:0000259" key="3">
    <source>
        <dbReference type="Pfam" id="PF01370"/>
    </source>
</evidence>
<name>A0A7I7S6E2_9MYCO</name>
<accession>A0A7I7S6E2</accession>
<gene>
    <name evidence="4" type="ORF">MARA_54290</name>
</gene>
<evidence type="ECO:0000256" key="2">
    <source>
        <dbReference type="ARBA" id="ARBA00023277"/>
    </source>
</evidence>
<proteinExistence type="predicted"/>
<geneLocation type="plasmid" evidence="5">
    <name>pjcm18538 dna</name>
</geneLocation>
<dbReference type="SUPFAM" id="SSF51735">
    <property type="entry name" value="NAD(P)-binding Rossmann-fold domains"/>
    <property type="match status" value="1"/>
</dbReference>
<dbReference type="EMBL" id="AP022593">
    <property type="protein sequence ID" value="BBY51961.1"/>
    <property type="molecule type" value="Genomic_DNA"/>
</dbReference>
<dbReference type="Gene3D" id="3.40.50.720">
    <property type="entry name" value="NAD(P)-binding Rossmann-like Domain"/>
    <property type="match status" value="1"/>
</dbReference>
<evidence type="ECO:0000256" key="1">
    <source>
        <dbReference type="ARBA" id="ARBA00022857"/>
    </source>
</evidence>
<dbReference type="InterPro" id="IPR001509">
    <property type="entry name" value="Epimerase_deHydtase"/>
</dbReference>
<keyword evidence="2" id="KW-0119">Carbohydrate metabolism</keyword>
<evidence type="ECO:0000313" key="4">
    <source>
        <dbReference type="EMBL" id="BBY51961.1"/>
    </source>
</evidence>
<dbReference type="PANTHER" id="PTHR43103:SF3">
    <property type="entry name" value="ADP-L-GLYCERO-D-MANNO-HEPTOSE-6-EPIMERASE"/>
    <property type="match status" value="1"/>
</dbReference>